<proteinExistence type="predicted"/>
<dbReference type="EMBL" id="FLQY01000112">
    <property type="protein sequence ID" value="SBT06905.1"/>
    <property type="molecule type" value="Genomic_DNA"/>
</dbReference>
<dbReference type="AlphaFoldDB" id="A0A1A8XP15"/>
<accession>A0A1A8XP15</accession>
<name>A0A1A8XP15_9RHOO</name>
<organism evidence="1 2">
    <name type="scientific">Candidatus Propionivibrio aalborgensis</name>
    <dbReference type="NCBI Taxonomy" id="1860101"/>
    <lineage>
        <taxon>Bacteria</taxon>
        <taxon>Pseudomonadati</taxon>
        <taxon>Pseudomonadota</taxon>
        <taxon>Betaproteobacteria</taxon>
        <taxon>Rhodocyclales</taxon>
        <taxon>Rhodocyclaceae</taxon>
        <taxon>Propionivibrio</taxon>
    </lineage>
</organism>
<sequence>MRIPWAIDMKTGDWLRADRAEYRGERGRYRCTDKHCDRELTVARSKRGRQHFKHFRNSGADGCVFGRHGTSVHQTAIRLLAVRFSEAMAGHVPMPLFLFSTPSGPRLVSPFIRACRVLDEWICPESGRRADLALLDGEGIPVLLIEVCHSNAVNVEKRQDLSGYWWIEVDARHVLEDLDMLNIRAHGGLPRMLAAVWEERSLFENECI</sequence>
<evidence type="ECO:0000313" key="2">
    <source>
        <dbReference type="Proteomes" id="UP000199600"/>
    </source>
</evidence>
<evidence type="ECO:0000313" key="1">
    <source>
        <dbReference type="EMBL" id="SBT06905.1"/>
    </source>
</evidence>
<keyword evidence="2" id="KW-1185">Reference proteome</keyword>
<protein>
    <submittedName>
        <fullName evidence="1">Uncharacterized protein</fullName>
    </submittedName>
</protein>
<reference evidence="1 2" key="1">
    <citation type="submission" date="2016-06" db="EMBL/GenBank/DDBJ databases">
        <authorList>
            <person name="Kjaerup R.B."/>
            <person name="Dalgaard T.S."/>
            <person name="Juul-Madsen H.R."/>
        </authorList>
    </citation>
    <scope>NUCLEOTIDE SEQUENCE [LARGE SCALE GENOMIC DNA]</scope>
    <source>
        <strain evidence="1">2</strain>
    </source>
</reference>
<dbReference type="Proteomes" id="UP000199600">
    <property type="component" value="Unassembled WGS sequence"/>
</dbReference>
<gene>
    <name evidence="1" type="ORF">PROAA_20046</name>
</gene>